<dbReference type="EMBL" id="MF288917">
    <property type="protein sequence ID" value="ASR78225.1"/>
    <property type="molecule type" value="Genomic_DNA"/>
</dbReference>
<evidence type="ECO:0000313" key="2">
    <source>
        <dbReference type="Proteomes" id="UP000223841"/>
    </source>
</evidence>
<organism evidence="1 2">
    <name type="scientific">Bacillus phage PPIsBest</name>
    <dbReference type="NCBI Taxonomy" id="2024234"/>
    <lineage>
        <taxon>Viruses</taxon>
        <taxon>Duplodnaviria</taxon>
        <taxon>Heunggongvirae</taxon>
        <taxon>Uroviricota</taxon>
        <taxon>Caudoviricetes</taxon>
        <taxon>Herelleviridae</taxon>
        <taxon>Bastillevirinae</taxon>
        <taxon>Wphvirus</taxon>
        <taxon>Wphvirus hakuna</taxon>
    </lineage>
</organism>
<reference evidence="1 2" key="1">
    <citation type="submission" date="2017-06" db="EMBL/GenBank/DDBJ databases">
        <authorList>
            <person name="Kim H.J."/>
            <person name="Triplett B.A."/>
        </authorList>
    </citation>
    <scope>NUCLEOTIDE SEQUENCE [LARGE SCALE GENOMIC DNA]</scope>
</reference>
<name>A0A222Z3Q3_9CAUD</name>
<accession>A0A222Z3Q3</accession>
<proteinExistence type="predicted"/>
<dbReference type="Proteomes" id="UP000223841">
    <property type="component" value="Segment"/>
</dbReference>
<sequence length="48" mass="5442">MFKRIGAWLCKKGSHDKEITGSSYSFGMLTVRTKCKRCGKKQVFVSRG</sequence>
<gene>
    <name evidence="1" type="ORF">PPISBEST_17</name>
</gene>
<protein>
    <submittedName>
        <fullName evidence="1">Uncharacterized protein</fullName>
    </submittedName>
</protein>
<evidence type="ECO:0000313" key="1">
    <source>
        <dbReference type="EMBL" id="ASR78225.1"/>
    </source>
</evidence>